<feature type="domain" description="SH3b" evidence="2">
    <location>
        <begin position="38"/>
        <end position="78"/>
    </location>
</feature>
<dbReference type="InterPro" id="IPR003646">
    <property type="entry name" value="SH3-like_bac-type"/>
</dbReference>
<dbReference type="Pfam" id="PF08239">
    <property type="entry name" value="SH3_3"/>
    <property type="match status" value="1"/>
</dbReference>
<organism evidence="3">
    <name type="scientific">Rheinheimera sp. BAL341</name>
    <dbReference type="NCBI Taxonomy" id="1708203"/>
    <lineage>
        <taxon>Bacteria</taxon>
        <taxon>Pseudomonadati</taxon>
        <taxon>Pseudomonadota</taxon>
        <taxon>Gammaproteobacteria</taxon>
        <taxon>Chromatiales</taxon>
        <taxon>Chromatiaceae</taxon>
        <taxon>Rheinheimera</taxon>
    </lineage>
</organism>
<accession>A0A486XU54</accession>
<keyword evidence="1" id="KW-0732">Signal</keyword>
<name>A0A486XU54_9GAMM</name>
<feature type="chain" id="PRO_5019822230" description="SH3b domain-containing protein" evidence="1">
    <location>
        <begin position="25"/>
        <end position="170"/>
    </location>
</feature>
<evidence type="ECO:0000259" key="2">
    <source>
        <dbReference type="Pfam" id="PF08239"/>
    </source>
</evidence>
<gene>
    <name evidence="3" type="ORF">BAL341_3211</name>
</gene>
<dbReference type="Gene3D" id="2.30.30.40">
    <property type="entry name" value="SH3 Domains"/>
    <property type="match status" value="1"/>
</dbReference>
<protein>
    <recommendedName>
        <fullName evidence="2">SH3b domain-containing protein</fullName>
    </recommendedName>
</protein>
<sequence length="170" mass="18877">MPQRLSLLWLLMFSLLMFSLAATANPSATVKQTTPLLEHPEPNATKLAQLSAEQTVTVLDRSGGWYKVNVPQHDIGWLRLFNLQFSKSRYQPDNTPLRQLPGVLRSSHNQVTSSTGVRGLDKVSLTTAKPDFEQLKALQNLQLTTAEAQLFANQAKLKANPAIALQEQTK</sequence>
<dbReference type="AlphaFoldDB" id="A0A486XU54"/>
<feature type="signal peptide" evidence="1">
    <location>
        <begin position="1"/>
        <end position="24"/>
    </location>
</feature>
<proteinExistence type="predicted"/>
<evidence type="ECO:0000256" key="1">
    <source>
        <dbReference type="SAM" id="SignalP"/>
    </source>
</evidence>
<dbReference type="EMBL" id="CAAJGR010000023">
    <property type="protein sequence ID" value="VHO06173.1"/>
    <property type="molecule type" value="Genomic_DNA"/>
</dbReference>
<evidence type="ECO:0000313" key="3">
    <source>
        <dbReference type="EMBL" id="VHO06173.1"/>
    </source>
</evidence>
<reference evidence="3" key="1">
    <citation type="submission" date="2019-04" db="EMBL/GenBank/DDBJ databases">
        <authorList>
            <person name="Brambilla D."/>
        </authorList>
    </citation>
    <scope>NUCLEOTIDE SEQUENCE</scope>
    <source>
        <strain evidence="3">BAL1</strain>
    </source>
</reference>